<accession>A0ABP7M700</accession>
<comment type="caution">
    <text evidence="1">The sequence shown here is derived from an EMBL/GenBank/DDBJ whole genome shotgun (WGS) entry which is preliminary data.</text>
</comment>
<proteinExistence type="predicted"/>
<evidence type="ECO:0000313" key="2">
    <source>
        <dbReference type="Proteomes" id="UP001501565"/>
    </source>
</evidence>
<evidence type="ECO:0000313" key="1">
    <source>
        <dbReference type="EMBL" id="GAA3915330.1"/>
    </source>
</evidence>
<name>A0ABP7M700_9GAMM</name>
<dbReference type="EMBL" id="BAABBN010000004">
    <property type="protein sequence ID" value="GAA3915330.1"/>
    <property type="molecule type" value="Genomic_DNA"/>
</dbReference>
<dbReference type="Proteomes" id="UP001501565">
    <property type="component" value="Unassembled WGS sequence"/>
</dbReference>
<keyword evidence="2" id="KW-1185">Reference proteome</keyword>
<protein>
    <submittedName>
        <fullName evidence="1">Uncharacterized protein</fullName>
    </submittedName>
</protein>
<reference evidence="2" key="1">
    <citation type="journal article" date="2019" name="Int. J. Syst. Evol. Microbiol.">
        <title>The Global Catalogue of Microorganisms (GCM) 10K type strain sequencing project: providing services to taxonomists for standard genome sequencing and annotation.</title>
        <authorList>
            <consortium name="The Broad Institute Genomics Platform"/>
            <consortium name="The Broad Institute Genome Sequencing Center for Infectious Disease"/>
            <person name="Wu L."/>
            <person name="Ma J."/>
        </authorList>
    </citation>
    <scope>NUCLEOTIDE SEQUENCE [LARGE SCALE GENOMIC DNA]</scope>
    <source>
        <strain evidence="2">JCM 17551</strain>
    </source>
</reference>
<sequence length="69" mass="7399">MFHIGLSHTLSGCFVPDHWNSLGTFSDGLGQPTTGRDVEIGCTGIECIEISVQPELITGESLINSKSHQ</sequence>
<organism evidence="1 2">
    <name type="scientific">Litoribacillus peritrichatus</name>
    <dbReference type="NCBI Taxonomy" id="718191"/>
    <lineage>
        <taxon>Bacteria</taxon>
        <taxon>Pseudomonadati</taxon>
        <taxon>Pseudomonadota</taxon>
        <taxon>Gammaproteobacteria</taxon>
        <taxon>Oceanospirillales</taxon>
        <taxon>Oceanospirillaceae</taxon>
        <taxon>Litoribacillus</taxon>
    </lineage>
</organism>
<gene>
    <name evidence="1" type="ORF">GCM10022277_07390</name>
</gene>